<evidence type="ECO:0000259" key="2">
    <source>
        <dbReference type="Pfam" id="PF13966"/>
    </source>
</evidence>
<feature type="domain" description="RNase H type-1" evidence="1">
    <location>
        <begin position="176"/>
        <end position="294"/>
    </location>
</feature>
<dbReference type="AlphaFoldDB" id="A0A816L6B0"/>
<evidence type="ECO:0000313" key="3">
    <source>
        <dbReference type="EMBL" id="CAF1926794.1"/>
    </source>
</evidence>
<dbReference type="PANTHER" id="PTHR47074">
    <property type="entry name" value="BNAC02G40300D PROTEIN"/>
    <property type="match status" value="1"/>
</dbReference>
<dbReference type="InterPro" id="IPR044730">
    <property type="entry name" value="RNase_H-like_dom_plant"/>
</dbReference>
<dbReference type="InterPro" id="IPR002156">
    <property type="entry name" value="RNaseH_domain"/>
</dbReference>
<evidence type="ECO:0000259" key="1">
    <source>
        <dbReference type="Pfam" id="PF13456"/>
    </source>
</evidence>
<gene>
    <name evidence="3" type="ORF">DARMORV10_C05P17500.1</name>
</gene>
<dbReference type="InterPro" id="IPR012337">
    <property type="entry name" value="RNaseH-like_sf"/>
</dbReference>
<sequence>MIWKLKAPRKIQHFLWQVLSDSIASCSRLADRHCGTDKSCPRCGHEEESLNHLLFLCPPALQTWALSDIPTLPGLFPSESLYENFDYLLLRATKNGAPRNVLARFPWIAWFIWKARNEKIFNNTQILPPETVLHATQEEENWRVAQILASQEVTGGNQHTTNGNMENESPYPRCQVDASWVTNSPFSGGGFVLELAPGTVTYGSIGMDQTLSPMHAEFTILLYAMKNFLLLGVTSMSFESDCLQLVKLINDEEDWPAMASEWNEFIHLLSLFTVFSISFIARERNVRADLLAKGARSKNSIFSHVDSVIPGCSFKCNANKWNKTDSEWKVFARKPSYDSESSSLATTASDKLVEPPEPVSEVTQVCCLCLLTRLCNYVLKLCCVVYV</sequence>
<proteinExistence type="predicted"/>
<dbReference type="InterPro" id="IPR052929">
    <property type="entry name" value="RNase_H-like_EbsB-rel"/>
</dbReference>
<protein>
    <submittedName>
        <fullName evidence="3">(rape) hypothetical protein</fullName>
    </submittedName>
</protein>
<dbReference type="EMBL" id="HG994369">
    <property type="protein sequence ID" value="CAF1926794.1"/>
    <property type="molecule type" value="Genomic_DNA"/>
</dbReference>
<dbReference type="Pfam" id="PF13966">
    <property type="entry name" value="zf-RVT"/>
    <property type="match status" value="1"/>
</dbReference>
<name>A0A816L6B0_BRANA</name>
<dbReference type="GO" id="GO:0004523">
    <property type="term" value="F:RNA-DNA hybrid ribonuclease activity"/>
    <property type="evidence" value="ECO:0007669"/>
    <property type="project" value="InterPro"/>
</dbReference>
<dbReference type="InterPro" id="IPR026960">
    <property type="entry name" value="RVT-Znf"/>
</dbReference>
<dbReference type="Gene3D" id="3.30.420.10">
    <property type="entry name" value="Ribonuclease H-like superfamily/Ribonuclease H"/>
    <property type="match status" value="1"/>
</dbReference>
<feature type="domain" description="Reverse transcriptase zinc-binding" evidence="2">
    <location>
        <begin position="1"/>
        <end position="64"/>
    </location>
</feature>
<dbReference type="SUPFAM" id="SSF53098">
    <property type="entry name" value="Ribonuclease H-like"/>
    <property type="match status" value="1"/>
</dbReference>
<accession>A0A816L6B0</accession>
<organism evidence="3">
    <name type="scientific">Brassica napus</name>
    <name type="common">Rape</name>
    <dbReference type="NCBI Taxonomy" id="3708"/>
    <lineage>
        <taxon>Eukaryota</taxon>
        <taxon>Viridiplantae</taxon>
        <taxon>Streptophyta</taxon>
        <taxon>Embryophyta</taxon>
        <taxon>Tracheophyta</taxon>
        <taxon>Spermatophyta</taxon>
        <taxon>Magnoliopsida</taxon>
        <taxon>eudicotyledons</taxon>
        <taxon>Gunneridae</taxon>
        <taxon>Pentapetalae</taxon>
        <taxon>rosids</taxon>
        <taxon>malvids</taxon>
        <taxon>Brassicales</taxon>
        <taxon>Brassicaceae</taxon>
        <taxon>Brassiceae</taxon>
        <taxon>Brassica</taxon>
    </lineage>
</organism>
<reference evidence="3" key="1">
    <citation type="submission" date="2021-01" db="EMBL/GenBank/DDBJ databases">
        <authorList>
            <consortium name="Genoscope - CEA"/>
            <person name="William W."/>
        </authorList>
    </citation>
    <scope>NUCLEOTIDE SEQUENCE</scope>
</reference>
<dbReference type="InterPro" id="IPR036397">
    <property type="entry name" value="RNaseH_sf"/>
</dbReference>
<dbReference type="GO" id="GO:0003676">
    <property type="term" value="F:nucleic acid binding"/>
    <property type="evidence" value="ECO:0007669"/>
    <property type="project" value="InterPro"/>
</dbReference>
<dbReference type="Proteomes" id="UP001295469">
    <property type="component" value="Chromosome C05"/>
</dbReference>
<dbReference type="CDD" id="cd06222">
    <property type="entry name" value="RNase_H_like"/>
    <property type="match status" value="1"/>
</dbReference>
<dbReference type="PANTHER" id="PTHR47074:SF11">
    <property type="entry name" value="REVERSE TRANSCRIPTASE-LIKE PROTEIN"/>
    <property type="match status" value="1"/>
</dbReference>
<dbReference type="Pfam" id="PF13456">
    <property type="entry name" value="RVT_3"/>
    <property type="match status" value="1"/>
</dbReference>